<accession>A0AAV8VJA9</accession>
<feature type="coiled-coil region" evidence="1">
    <location>
        <begin position="35"/>
        <end position="62"/>
    </location>
</feature>
<reference evidence="2 3" key="1">
    <citation type="journal article" date="2023" name="Insect Mol. Biol.">
        <title>Genome sequencing provides insights into the evolution of gene families encoding plant cell wall-degrading enzymes in longhorned beetles.</title>
        <authorList>
            <person name="Shin N.R."/>
            <person name="Okamura Y."/>
            <person name="Kirsch R."/>
            <person name="Pauchet Y."/>
        </authorList>
    </citation>
    <scope>NUCLEOTIDE SEQUENCE [LARGE SCALE GENOMIC DNA]</scope>
    <source>
        <strain evidence="2">EAD_L_NR</strain>
    </source>
</reference>
<comment type="caution">
    <text evidence="2">The sequence shown here is derived from an EMBL/GenBank/DDBJ whole genome shotgun (WGS) entry which is preliminary data.</text>
</comment>
<organism evidence="2 3">
    <name type="scientific">Exocentrus adspersus</name>
    <dbReference type="NCBI Taxonomy" id="1586481"/>
    <lineage>
        <taxon>Eukaryota</taxon>
        <taxon>Metazoa</taxon>
        <taxon>Ecdysozoa</taxon>
        <taxon>Arthropoda</taxon>
        <taxon>Hexapoda</taxon>
        <taxon>Insecta</taxon>
        <taxon>Pterygota</taxon>
        <taxon>Neoptera</taxon>
        <taxon>Endopterygota</taxon>
        <taxon>Coleoptera</taxon>
        <taxon>Polyphaga</taxon>
        <taxon>Cucujiformia</taxon>
        <taxon>Chrysomeloidea</taxon>
        <taxon>Cerambycidae</taxon>
        <taxon>Lamiinae</taxon>
        <taxon>Acanthocinini</taxon>
        <taxon>Exocentrus</taxon>
    </lineage>
</organism>
<dbReference type="InterPro" id="IPR036397">
    <property type="entry name" value="RNaseH_sf"/>
</dbReference>
<proteinExistence type="predicted"/>
<gene>
    <name evidence="2" type="ORF">NQ315_003623</name>
</gene>
<dbReference type="PANTHER" id="PTHR47326">
    <property type="entry name" value="TRANSPOSABLE ELEMENT TC3 TRANSPOSASE-LIKE PROTEIN"/>
    <property type="match status" value="1"/>
</dbReference>
<dbReference type="PANTHER" id="PTHR47326:SF1">
    <property type="entry name" value="HTH PSQ-TYPE DOMAIN-CONTAINING PROTEIN"/>
    <property type="match status" value="1"/>
</dbReference>
<protein>
    <submittedName>
        <fullName evidence="2">Uncharacterized protein</fullName>
    </submittedName>
</protein>
<dbReference type="Gene3D" id="3.30.420.10">
    <property type="entry name" value="Ribonuclease H-like superfamily/Ribonuclease H"/>
    <property type="match status" value="1"/>
</dbReference>
<evidence type="ECO:0000313" key="3">
    <source>
        <dbReference type="Proteomes" id="UP001159042"/>
    </source>
</evidence>
<keyword evidence="3" id="KW-1185">Reference proteome</keyword>
<dbReference type="AlphaFoldDB" id="A0AAV8VJA9"/>
<dbReference type="Proteomes" id="UP001159042">
    <property type="component" value="Unassembled WGS sequence"/>
</dbReference>
<evidence type="ECO:0000313" key="2">
    <source>
        <dbReference type="EMBL" id="KAJ8914258.1"/>
    </source>
</evidence>
<dbReference type="EMBL" id="JANEYG010000076">
    <property type="protein sequence ID" value="KAJ8914258.1"/>
    <property type="molecule type" value="Genomic_DNA"/>
</dbReference>
<name>A0AAV8VJA9_9CUCU</name>
<sequence>MHGYLPCIKTQESTYKDVAGITGITILQTAGIGYYNILQEAIRLALNNLNQEEAAEARYQQDGAPPHNTRMVSDLLYTMFDDRWIANNGPHSWPARSPDLNPLDASIWGYIKGKVYQDPPTTKQNMRNRVLETSTLWIRCLFREQLVAI</sequence>
<evidence type="ECO:0000256" key="1">
    <source>
        <dbReference type="SAM" id="Coils"/>
    </source>
</evidence>
<keyword evidence="1" id="KW-0175">Coiled coil</keyword>
<dbReference type="GO" id="GO:0003676">
    <property type="term" value="F:nucleic acid binding"/>
    <property type="evidence" value="ECO:0007669"/>
    <property type="project" value="InterPro"/>
</dbReference>